<accession>A0A1G4MAJ2</accession>
<feature type="repeat" description="ANK" evidence="3">
    <location>
        <begin position="72"/>
        <end position="104"/>
    </location>
</feature>
<evidence type="ECO:0000313" key="4">
    <source>
        <dbReference type="EMBL" id="SCW00817.1"/>
    </source>
</evidence>
<gene>
    <name evidence="4" type="ORF">LAFE_0C12662G</name>
</gene>
<dbReference type="Proteomes" id="UP000190831">
    <property type="component" value="Chromosome C"/>
</dbReference>
<dbReference type="OMA" id="WAVAYNR"/>
<dbReference type="AlphaFoldDB" id="A0A1G4MAJ2"/>
<name>A0A1G4MAJ2_LACFM</name>
<dbReference type="InterPro" id="IPR002110">
    <property type="entry name" value="Ankyrin_rpt"/>
</dbReference>
<dbReference type="PROSITE" id="PS50088">
    <property type="entry name" value="ANK_REPEAT"/>
    <property type="match status" value="3"/>
</dbReference>
<dbReference type="PANTHER" id="PTHR24171:SF9">
    <property type="entry name" value="ANKYRIN REPEAT DOMAIN-CONTAINING PROTEIN 39"/>
    <property type="match status" value="1"/>
</dbReference>
<keyword evidence="1" id="KW-0677">Repeat</keyword>
<dbReference type="PROSITE" id="PS50297">
    <property type="entry name" value="ANK_REP_REGION"/>
    <property type="match status" value="1"/>
</dbReference>
<evidence type="ECO:0000313" key="5">
    <source>
        <dbReference type="Proteomes" id="UP000190831"/>
    </source>
</evidence>
<dbReference type="InterPro" id="IPR036770">
    <property type="entry name" value="Ankyrin_rpt-contain_sf"/>
</dbReference>
<dbReference type="STRING" id="4955.A0A1G4MAJ2"/>
<reference evidence="4 5" key="1">
    <citation type="submission" date="2016-03" db="EMBL/GenBank/DDBJ databases">
        <authorList>
            <person name="Devillers H."/>
        </authorList>
    </citation>
    <scope>NUCLEOTIDE SEQUENCE [LARGE SCALE GENOMIC DNA]</scope>
    <source>
        <strain evidence="4">CBS 6772</strain>
    </source>
</reference>
<dbReference type="EMBL" id="LT598485">
    <property type="protein sequence ID" value="SCW00817.1"/>
    <property type="molecule type" value="Genomic_DNA"/>
</dbReference>
<organism evidence="4 5">
    <name type="scientific">Lachancea fermentati</name>
    <name type="common">Zygosaccharomyces fermentati</name>
    <dbReference type="NCBI Taxonomy" id="4955"/>
    <lineage>
        <taxon>Eukaryota</taxon>
        <taxon>Fungi</taxon>
        <taxon>Dikarya</taxon>
        <taxon>Ascomycota</taxon>
        <taxon>Saccharomycotina</taxon>
        <taxon>Saccharomycetes</taxon>
        <taxon>Saccharomycetales</taxon>
        <taxon>Saccharomycetaceae</taxon>
        <taxon>Lachancea</taxon>
    </lineage>
</organism>
<dbReference type="Pfam" id="PF00023">
    <property type="entry name" value="Ank"/>
    <property type="match status" value="1"/>
</dbReference>
<evidence type="ECO:0000256" key="3">
    <source>
        <dbReference type="PROSITE-ProRule" id="PRU00023"/>
    </source>
</evidence>
<dbReference type="Gene3D" id="1.25.40.20">
    <property type="entry name" value="Ankyrin repeat-containing domain"/>
    <property type="match status" value="1"/>
</dbReference>
<protein>
    <submittedName>
        <fullName evidence="4">LAFE_0C12662g1_1</fullName>
    </submittedName>
</protein>
<feature type="repeat" description="ANK" evidence="3">
    <location>
        <begin position="140"/>
        <end position="172"/>
    </location>
</feature>
<dbReference type="Pfam" id="PF12796">
    <property type="entry name" value="Ank_2"/>
    <property type="match status" value="2"/>
</dbReference>
<dbReference type="SMART" id="SM00248">
    <property type="entry name" value="ANK"/>
    <property type="match status" value="6"/>
</dbReference>
<keyword evidence="5" id="KW-1185">Reference proteome</keyword>
<dbReference type="SUPFAM" id="SSF48403">
    <property type="entry name" value="Ankyrin repeat"/>
    <property type="match status" value="1"/>
</dbReference>
<sequence>MAESFPLHEACRDGKIDRVRELLQEQPELCLTKDLDSRYPIHWACSFQHEAIVDLLLHQMKKVDLDDLLDDSGWSALHIACSVGNLELVTKLMNHTIKPDVNLQTSQGVTGLHLACSKQHFSVARYLVDNGASTRIKDSRSQLPLHRAASVGSIPLVKLLCDQKSPVNVKDIQGWTPLFHALAEGQGDVAVLLVLEYNAEYKDIQDVSGKYPIDVVPDDKVKEYFLKNVQ</sequence>
<feature type="repeat" description="ANK" evidence="3">
    <location>
        <begin position="107"/>
        <end position="139"/>
    </location>
</feature>
<evidence type="ECO:0000256" key="2">
    <source>
        <dbReference type="ARBA" id="ARBA00023043"/>
    </source>
</evidence>
<dbReference type="PANTHER" id="PTHR24171">
    <property type="entry name" value="ANKYRIN REPEAT DOMAIN-CONTAINING PROTEIN 39-RELATED"/>
    <property type="match status" value="1"/>
</dbReference>
<dbReference type="OrthoDB" id="539213at2759"/>
<evidence type="ECO:0000256" key="1">
    <source>
        <dbReference type="ARBA" id="ARBA00022737"/>
    </source>
</evidence>
<keyword evidence="2 3" id="KW-0040">ANK repeat</keyword>
<proteinExistence type="predicted"/>